<dbReference type="EMBL" id="UHFX01000003">
    <property type="protein sequence ID" value="SUO03879.1"/>
    <property type="molecule type" value="Genomic_DNA"/>
</dbReference>
<keyword evidence="3" id="KW-1185">Reference proteome</keyword>
<dbReference type="PROSITE" id="PS51257">
    <property type="entry name" value="PROKAR_LIPOPROTEIN"/>
    <property type="match status" value="1"/>
</dbReference>
<dbReference type="AlphaFoldDB" id="A0A380LJ59"/>
<evidence type="ECO:0000313" key="2">
    <source>
        <dbReference type="EMBL" id="SUO03879.1"/>
    </source>
</evidence>
<feature type="chain" id="PRO_5038524019" description="ABC transporter substrate-binding protein" evidence="1">
    <location>
        <begin position="28"/>
        <end position="307"/>
    </location>
</feature>
<evidence type="ECO:0008006" key="4">
    <source>
        <dbReference type="Google" id="ProtNLM"/>
    </source>
</evidence>
<dbReference type="OrthoDB" id="9814375at2"/>
<name>A0A380LJ59_9FIRM</name>
<evidence type="ECO:0000256" key="1">
    <source>
        <dbReference type="SAM" id="SignalP"/>
    </source>
</evidence>
<accession>A0A380LJ59</accession>
<evidence type="ECO:0000313" key="3">
    <source>
        <dbReference type="Proteomes" id="UP000255523"/>
    </source>
</evidence>
<feature type="signal peptide" evidence="1">
    <location>
        <begin position="1"/>
        <end position="27"/>
    </location>
</feature>
<dbReference type="Proteomes" id="UP000255523">
    <property type="component" value="Unassembled WGS sequence"/>
</dbReference>
<reference evidence="2 3" key="1">
    <citation type="submission" date="2018-06" db="EMBL/GenBank/DDBJ databases">
        <authorList>
            <consortium name="Pathogen Informatics"/>
            <person name="Doyle S."/>
        </authorList>
    </citation>
    <scope>NUCLEOTIDE SEQUENCE [LARGE SCALE GENOMIC DNA]</scope>
    <source>
        <strain evidence="2 3">NCTC11087</strain>
    </source>
</reference>
<organism evidence="2 3">
    <name type="scientific">Faecalicoccus pleomorphus</name>
    <dbReference type="NCBI Taxonomy" id="1323"/>
    <lineage>
        <taxon>Bacteria</taxon>
        <taxon>Bacillati</taxon>
        <taxon>Bacillota</taxon>
        <taxon>Erysipelotrichia</taxon>
        <taxon>Erysipelotrichales</taxon>
        <taxon>Erysipelotrichaceae</taxon>
        <taxon>Faecalicoccus</taxon>
    </lineage>
</organism>
<protein>
    <recommendedName>
        <fullName evidence="4">ABC transporter substrate-binding protein</fullName>
    </recommendedName>
</protein>
<keyword evidence="1" id="KW-0732">Signal</keyword>
<gene>
    <name evidence="2" type="ORF">NCTC11087_00758</name>
</gene>
<proteinExistence type="predicted"/>
<dbReference type="RefSeq" id="WP_022789911.1">
    <property type="nucleotide sequence ID" value="NZ_JACJKL010000006.1"/>
</dbReference>
<dbReference type="Gene3D" id="3.40.190.10">
    <property type="entry name" value="Periplasmic binding protein-like II"/>
    <property type="match status" value="2"/>
</dbReference>
<sequence>MFIQQVKKGTKLALTAALAFAMTACSSSTPKEETVEPVSILCPTGAPALSIQGAADLEDVSIEYVDGSDLLTSELAKEDGEYDIIVAPTNLGAKVYSESESYNLDAVLTWGNLYLVGPEGIDLKTASIAAFGQNAVPGLVFNQVEEEGLNVTWYSSAAEAQQALLTGQQQVALLAQPVAQATIAKAKENGKEFSVLQDLQALWQEKTGSEDAGYPQASLFVKADEQEKVSRVLEGIETFIADADEDTLTSAIDKAGADTLGLPNTQIAVKTWKQQNIRYVKGKDAKEDIENFLKVFKMELPKGLIAE</sequence>
<dbReference type="GeneID" id="77461736"/>
<dbReference type="SUPFAM" id="SSF53850">
    <property type="entry name" value="Periplasmic binding protein-like II"/>
    <property type="match status" value="1"/>
</dbReference>